<sequence>MSEFDIPPVALAPAAPPAADEPPEFDEFRSDLLVRSRSSAGTRRDPEESDTGGLTTDAVTLPGYGDHPLHGWFVTPVGEPGTLPGVVELVPPGGLGTARDHTWPASAGYVHLVVEMRHDGDPQDPYNREIAADAVRAVQEVRSLPGVDPSRVAVLGRTGAGCAAVAAAGLLQDIACVIAEAPFAEPHAAALRAFARRASSPVLLGPGAGAPEIFAAWGAHSAQLVAELSGVTPPDVVERVLDESAPATRRDTYQAWIAGHTELGQVFRPQVAH</sequence>
<dbReference type="InterPro" id="IPR039069">
    <property type="entry name" value="CE7"/>
</dbReference>
<protein>
    <submittedName>
        <fullName evidence="3">Acetyl xylan esterase AXE1</fullName>
    </submittedName>
</protein>
<dbReference type="GO" id="GO:0005976">
    <property type="term" value="P:polysaccharide metabolic process"/>
    <property type="evidence" value="ECO:0007669"/>
    <property type="project" value="TreeGrafter"/>
</dbReference>
<name>A0A3N4YIN1_9MICO</name>
<dbReference type="AlphaFoldDB" id="A0A3N4YIN1"/>
<evidence type="ECO:0000313" key="4">
    <source>
        <dbReference type="Proteomes" id="UP000280501"/>
    </source>
</evidence>
<dbReference type="Gene3D" id="3.40.50.1820">
    <property type="entry name" value="alpha/beta hydrolase"/>
    <property type="match status" value="1"/>
</dbReference>
<feature type="region of interest" description="Disordered" evidence="1">
    <location>
        <begin position="1"/>
        <end position="57"/>
    </location>
</feature>
<accession>A0A3N4YIN1</accession>
<keyword evidence="4" id="KW-1185">Reference proteome</keyword>
<dbReference type="InterPro" id="IPR029058">
    <property type="entry name" value="AB_hydrolase_fold"/>
</dbReference>
<dbReference type="Proteomes" id="UP000280501">
    <property type="component" value="Unassembled WGS sequence"/>
</dbReference>
<dbReference type="SUPFAM" id="SSF53474">
    <property type="entry name" value="alpha/beta-Hydrolases"/>
    <property type="match status" value="1"/>
</dbReference>
<organism evidence="3 4">
    <name type="scientific">Myceligenerans xiligouense</name>
    <dbReference type="NCBI Taxonomy" id="253184"/>
    <lineage>
        <taxon>Bacteria</taxon>
        <taxon>Bacillati</taxon>
        <taxon>Actinomycetota</taxon>
        <taxon>Actinomycetes</taxon>
        <taxon>Micrococcales</taxon>
        <taxon>Promicromonosporaceae</taxon>
        <taxon>Myceligenerans</taxon>
    </lineage>
</organism>
<gene>
    <name evidence="3" type="ORF">EDD34_0529</name>
</gene>
<proteinExistence type="predicted"/>
<dbReference type="PANTHER" id="PTHR40111">
    <property type="entry name" value="CEPHALOSPORIN-C DEACETYLASE"/>
    <property type="match status" value="1"/>
</dbReference>
<comment type="caution">
    <text evidence="3">The sequence shown here is derived from an EMBL/GenBank/DDBJ whole genome shotgun (WGS) entry which is preliminary data.</text>
</comment>
<dbReference type="PANTHER" id="PTHR40111:SF1">
    <property type="entry name" value="CEPHALOSPORIN-C DEACETYLASE"/>
    <property type="match status" value="1"/>
</dbReference>
<reference evidence="3 4" key="1">
    <citation type="submission" date="2018-11" db="EMBL/GenBank/DDBJ databases">
        <title>Sequencing the genomes of 1000 actinobacteria strains.</title>
        <authorList>
            <person name="Klenk H.-P."/>
        </authorList>
    </citation>
    <scope>NUCLEOTIDE SEQUENCE [LARGE SCALE GENOMIC DNA]</scope>
    <source>
        <strain evidence="3 4">DSM 15700</strain>
    </source>
</reference>
<feature type="domain" description="Acetyl xylan esterase" evidence="2">
    <location>
        <begin position="123"/>
        <end position="183"/>
    </location>
</feature>
<evidence type="ECO:0000313" key="3">
    <source>
        <dbReference type="EMBL" id="RPF19957.1"/>
    </source>
</evidence>
<evidence type="ECO:0000259" key="2">
    <source>
        <dbReference type="Pfam" id="PF05448"/>
    </source>
</evidence>
<dbReference type="GO" id="GO:0052689">
    <property type="term" value="F:carboxylic ester hydrolase activity"/>
    <property type="evidence" value="ECO:0007669"/>
    <property type="project" value="TreeGrafter"/>
</dbReference>
<dbReference type="RefSeq" id="WP_170176945.1">
    <property type="nucleotide sequence ID" value="NZ_RKQZ01000001.1"/>
</dbReference>
<dbReference type="Pfam" id="PF05448">
    <property type="entry name" value="AXE1"/>
    <property type="match status" value="1"/>
</dbReference>
<dbReference type="EMBL" id="RKQZ01000001">
    <property type="protein sequence ID" value="RPF19957.1"/>
    <property type="molecule type" value="Genomic_DNA"/>
</dbReference>
<evidence type="ECO:0000256" key="1">
    <source>
        <dbReference type="SAM" id="MobiDB-lite"/>
    </source>
</evidence>
<dbReference type="InterPro" id="IPR008391">
    <property type="entry name" value="AXE1_dom"/>
</dbReference>